<dbReference type="PROSITE" id="PS50007">
    <property type="entry name" value="PIPLC_X_DOMAIN"/>
    <property type="match status" value="1"/>
</dbReference>
<dbReference type="FunFam" id="3.40.50.300:FF:000366">
    <property type="entry name" value="GTPase, IMAP family member 2"/>
    <property type="match status" value="1"/>
</dbReference>
<keyword evidence="3" id="KW-0342">GTP-binding</keyword>
<evidence type="ECO:0000256" key="3">
    <source>
        <dbReference type="ARBA" id="ARBA00023134"/>
    </source>
</evidence>
<dbReference type="PROSITE" id="PS51720">
    <property type="entry name" value="G_AIG1"/>
    <property type="match status" value="1"/>
</dbReference>
<accession>A0A671L4F9</accession>
<dbReference type="AlphaFoldDB" id="A0A671L4F9"/>
<dbReference type="SUPFAM" id="SSF52540">
    <property type="entry name" value="P-loop containing nucleoside triphosphate hydrolases"/>
    <property type="match status" value="1"/>
</dbReference>
<dbReference type="GO" id="GO:0005525">
    <property type="term" value="F:GTP binding"/>
    <property type="evidence" value="ECO:0007669"/>
    <property type="project" value="UniProtKB-KW"/>
</dbReference>
<keyword evidence="2" id="KW-0547">Nucleotide-binding</keyword>
<dbReference type="PANTHER" id="PTHR10903">
    <property type="entry name" value="GTPASE, IMAP FAMILY MEMBER-RELATED"/>
    <property type="match status" value="1"/>
</dbReference>
<protein>
    <submittedName>
        <fullName evidence="5">Zgc:195075</fullName>
    </submittedName>
</protein>
<dbReference type="InterPro" id="IPR006703">
    <property type="entry name" value="G_AIG1"/>
</dbReference>
<reference evidence="5" key="1">
    <citation type="submission" date="2025-08" db="UniProtKB">
        <authorList>
            <consortium name="Ensembl"/>
        </authorList>
    </citation>
    <scope>IDENTIFICATION</scope>
</reference>
<name>A0A671L4F9_9TELE</name>
<comment type="similarity">
    <text evidence="1">Belongs to the TRAFAC class TrmE-Era-EngA-EngB-Septin-like GTPase superfamily. AIG1/Toc34/Toc159-like paraseptin GTPase family. IAN subfamily.</text>
</comment>
<evidence type="ECO:0000259" key="4">
    <source>
        <dbReference type="PROSITE" id="PS51720"/>
    </source>
</evidence>
<sequence>MAQTTKNVVLIGSTGNGKSSVGNMILGEPAFSTKASANSVTTECQRKEKIIKKKKIAVIDTPDFFDTENEEKMKSEIIKALIECSEGIHAFVIVLKVGRFTTNERKMVQQLLNTLTEEHVLKHTVILFTFGEQLEGKTTEEFMKDCSQLQELVDKCGGRCHVIDNKYWNKRKRGNKSNKVQVKNLLETIDKIVEENGRFTSEVLLEVEKHIQEEVKNITEENVPPEEQREKAKKIVHCNYLRQFAGAATEAVLGALIGISMFPSLCFNAHFEVSHEKRVMEMPNFEKKSLNSQKKCLRSLEVVFDLCEKGLMWIMGDGNAFCE</sequence>
<organism evidence="5 6">
    <name type="scientific">Sinocyclocheilus anshuiensis</name>
    <dbReference type="NCBI Taxonomy" id="1608454"/>
    <lineage>
        <taxon>Eukaryota</taxon>
        <taxon>Metazoa</taxon>
        <taxon>Chordata</taxon>
        <taxon>Craniata</taxon>
        <taxon>Vertebrata</taxon>
        <taxon>Euteleostomi</taxon>
        <taxon>Actinopterygii</taxon>
        <taxon>Neopterygii</taxon>
        <taxon>Teleostei</taxon>
        <taxon>Ostariophysi</taxon>
        <taxon>Cypriniformes</taxon>
        <taxon>Cyprinidae</taxon>
        <taxon>Cyprininae</taxon>
        <taxon>Sinocyclocheilus</taxon>
    </lineage>
</organism>
<dbReference type="Ensembl" id="ENSSANT00000015832.1">
    <property type="protein sequence ID" value="ENSSANP00000014859.1"/>
    <property type="gene ID" value="ENSSANG00000007847.1"/>
</dbReference>
<proteinExistence type="inferred from homology"/>
<reference evidence="5" key="2">
    <citation type="submission" date="2025-09" db="UniProtKB">
        <authorList>
            <consortium name="Ensembl"/>
        </authorList>
    </citation>
    <scope>IDENTIFICATION</scope>
</reference>
<evidence type="ECO:0000313" key="6">
    <source>
        <dbReference type="Proteomes" id="UP000472260"/>
    </source>
</evidence>
<dbReference type="PANTHER" id="PTHR10903:SF62">
    <property type="entry name" value="GTPASE IMAP FAMILY MEMBER 4-LIKE-RELATED"/>
    <property type="match status" value="1"/>
</dbReference>
<feature type="domain" description="AIG1-type G" evidence="4">
    <location>
        <begin position="3"/>
        <end position="208"/>
    </location>
</feature>
<keyword evidence="6" id="KW-1185">Reference proteome</keyword>
<dbReference type="Proteomes" id="UP000472260">
    <property type="component" value="Unassembled WGS sequence"/>
</dbReference>
<evidence type="ECO:0000313" key="5">
    <source>
        <dbReference type="Ensembl" id="ENSSANP00000014859.1"/>
    </source>
</evidence>
<dbReference type="InterPro" id="IPR045058">
    <property type="entry name" value="GIMA/IAN/Toc"/>
</dbReference>
<dbReference type="Gene3D" id="3.40.50.300">
    <property type="entry name" value="P-loop containing nucleotide triphosphate hydrolases"/>
    <property type="match status" value="1"/>
</dbReference>
<dbReference type="Pfam" id="PF04548">
    <property type="entry name" value="AIG1"/>
    <property type="match status" value="1"/>
</dbReference>
<evidence type="ECO:0000256" key="2">
    <source>
        <dbReference type="ARBA" id="ARBA00022741"/>
    </source>
</evidence>
<evidence type="ECO:0000256" key="1">
    <source>
        <dbReference type="ARBA" id="ARBA00008535"/>
    </source>
</evidence>
<dbReference type="InterPro" id="IPR027417">
    <property type="entry name" value="P-loop_NTPase"/>
</dbReference>